<feature type="region of interest" description="Disordered" evidence="8">
    <location>
        <begin position="998"/>
        <end position="1029"/>
    </location>
</feature>
<feature type="compositionally biased region" description="Polar residues" evidence="8">
    <location>
        <begin position="1005"/>
        <end position="1020"/>
    </location>
</feature>
<dbReference type="PRINTS" id="PR00389">
    <property type="entry name" value="PHPHLIPASEA2"/>
</dbReference>
<feature type="compositionally biased region" description="Low complexity" evidence="8">
    <location>
        <begin position="444"/>
        <end position="460"/>
    </location>
</feature>
<dbReference type="GO" id="GO:0050482">
    <property type="term" value="P:arachidonate secretion"/>
    <property type="evidence" value="ECO:0007669"/>
    <property type="project" value="InterPro"/>
</dbReference>
<feature type="region of interest" description="Disordered" evidence="8">
    <location>
        <begin position="611"/>
        <end position="657"/>
    </location>
</feature>
<dbReference type="EMBL" id="CADCXU010010454">
    <property type="protein sequence ID" value="CAB0001223.1"/>
    <property type="molecule type" value="Genomic_DNA"/>
</dbReference>
<protein>
    <recommendedName>
        <fullName evidence="9">Phospholipase A2-like central domain-containing protein</fullName>
    </recommendedName>
</protein>
<evidence type="ECO:0000313" key="11">
    <source>
        <dbReference type="Proteomes" id="UP000479000"/>
    </source>
</evidence>
<evidence type="ECO:0000313" key="10">
    <source>
        <dbReference type="EMBL" id="CAB0001223.1"/>
    </source>
</evidence>
<dbReference type="PANTHER" id="PTHR11716">
    <property type="entry name" value="PHOSPHOLIPASE A2 FAMILY MEMBER"/>
    <property type="match status" value="1"/>
</dbReference>
<evidence type="ECO:0000256" key="1">
    <source>
        <dbReference type="ARBA" id="ARBA00004613"/>
    </source>
</evidence>
<dbReference type="GO" id="GO:0005509">
    <property type="term" value="F:calcium ion binding"/>
    <property type="evidence" value="ECO:0007669"/>
    <property type="project" value="InterPro"/>
</dbReference>
<comment type="similarity">
    <text evidence="6">Belongs to the phospholipase A2 family.</text>
</comment>
<name>A0A6H5GDQ1_9HEMI</name>
<feature type="domain" description="Phospholipase A2-like central" evidence="9">
    <location>
        <begin position="87"/>
        <end position="187"/>
    </location>
</feature>
<dbReference type="InterPro" id="IPR033113">
    <property type="entry name" value="PLA2_histidine"/>
</dbReference>
<feature type="compositionally biased region" description="Polar residues" evidence="8">
    <location>
        <begin position="492"/>
        <end position="518"/>
    </location>
</feature>
<organism evidence="10 11">
    <name type="scientific">Nesidiocoris tenuis</name>
    <dbReference type="NCBI Taxonomy" id="355587"/>
    <lineage>
        <taxon>Eukaryota</taxon>
        <taxon>Metazoa</taxon>
        <taxon>Ecdysozoa</taxon>
        <taxon>Arthropoda</taxon>
        <taxon>Hexapoda</taxon>
        <taxon>Insecta</taxon>
        <taxon>Pterygota</taxon>
        <taxon>Neoptera</taxon>
        <taxon>Paraneoptera</taxon>
        <taxon>Hemiptera</taxon>
        <taxon>Heteroptera</taxon>
        <taxon>Panheteroptera</taxon>
        <taxon>Cimicomorpha</taxon>
        <taxon>Miridae</taxon>
        <taxon>Dicyphina</taxon>
        <taxon>Nesidiocoris</taxon>
    </lineage>
</organism>
<dbReference type="Gene3D" id="1.20.90.10">
    <property type="entry name" value="Phospholipase A2 domain"/>
    <property type="match status" value="1"/>
</dbReference>
<keyword evidence="4" id="KW-0479">Metal-binding</keyword>
<feature type="region of interest" description="Disordered" evidence="8">
    <location>
        <begin position="436"/>
        <end position="464"/>
    </location>
</feature>
<dbReference type="PANTHER" id="PTHR11716:SF107">
    <property type="entry name" value="PHOSPHOLIPASE A2"/>
    <property type="match status" value="1"/>
</dbReference>
<feature type="compositionally biased region" description="Basic and acidic residues" evidence="8">
    <location>
        <begin position="698"/>
        <end position="710"/>
    </location>
</feature>
<dbReference type="GO" id="GO:0004623">
    <property type="term" value="F:phospholipase A2 activity"/>
    <property type="evidence" value="ECO:0007669"/>
    <property type="project" value="InterPro"/>
</dbReference>
<evidence type="ECO:0000256" key="2">
    <source>
        <dbReference type="ARBA" id="ARBA00022525"/>
    </source>
</evidence>
<reference evidence="10 11" key="1">
    <citation type="submission" date="2020-02" db="EMBL/GenBank/DDBJ databases">
        <authorList>
            <person name="Ferguson B K."/>
        </authorList>
    </citation>
    <scope>NUCLEOTIDE SEQUENCE [LARGE SCALE GENOMIC DNA]</scope>
</reference>
<dbReference type="GO" id="GO:0006644">
    <property type="term" value="P:phospholipid metabolic process"/>
    <property type="evidence" value="ECO:0007669"/>
    <property type="project" value="InterPro"/>
</dbReference>
<dbReference type="SUPFAM" id="SSF48619">
    <property type="entry name" value="Phospholipase A2, PLA2"/>
    <property type="match status" value="1"/>
</dbReference>
<feature type="region of interest" description="Disordered" evidence="8">
    <location>
        <begin position="855"/>
        <end position="879"/>
    </location>
</feature>
<keyword evidence="2 7" id="KW-0964">Secreted</keyword>
<feature type="binding site" evidence="4">
    <location>
        <position position="112"/>
    </location>
    <ligand>
        <name>Ca(2+)</name>
        <dbReference type="ChEBI" id="CHEBI:29108"/>
    </ligand>
</feature>
<dbReference type="Proteomes" id="UP000479000">
    <property type="component" value="Unassembled WGS sequence"/>
</dbReference>
<feature type="disulfide bond" evidence="5">
    <location>
        <begin position="113"/>
        <end position="129"/>
    </location>
</feature>
<keyword evidence="11" id="KW-1185">Reference proteome</keyword>
<keyword evidence="3 5" id="KW-1015">Disulfide bond</keyword>
<evidence type="ECO:0000256" key="8">
    <source>
        <dbReference type="SAM" id="MobiDB-lite"/>
    </source>
</evidence>
<gene>
    <name evidence="10" type="ORF">NTEN_LOCUS7010</name>
</gene>
<feature type="region of interest" description="Disordered" evidence="8">
    <location>
        <begin position="492"/>
        <end position="523"/>
    </location>
</feature>
<dbReference type="SMART" id="SM00085">
    <property type="entry name" value="PA2c"/>
    <property type="match status" value="1"/>
</dbReference>
<proteinExistence type="inferred from homology"/>
<comment type="cofactor">
    <cofactor evidence="4">
        <name>Ca(2+)</name>
        <dbReference type="ChEBI" id="CHEBI:29108"/>
    </cofactor>
    <text evidence="4">Binds 1 Ca(2+) ion per subunit.</text>
</comment>
<feature type="region of interest" description="Disordered" evidence="8">
    <location>
        <begin position="692"/>
        <end position="793"/>
    </location>
</feature>
<dbReference type="PROSITE" id="PS00118">
    <property type="entry name" value="PA2_HIS"/>
    <property type="match status" value="1"/>
</dbReference>
<feature type="binding site" evidence="4">
    <location>
        <position position="114"/>
    </location>
    <ligand>
        <name>Ca(2+)</name>
        <dbReference type="ChEBI" id="CHEBI:29108"/>
    </ligand>
</feature>
<dbReference type="AlphaFoldDB" id="A0A6H5GDQ1"/>
<feature type="compositionally biased region" description="Basic and acidic residues" evidence="8">
    <location>
        <begin position="778"/>
        <end position="788"/>
    </location>
</feature>
<dbReference type="GO" id="GO:0016042">
    <property type="term" value="P:lipid catabolic process"/>
    <property type="evidence" value="ECO:0007669"/>
    <property type="project" value="InterPro"/>
</dbReference>
<keyword evidence="4" id="KW-0106">Calcium</keyword>
<evidence type="ECO:0000256" key="3">
    <source>
        <dbReference type="ARBA" id="ARBA00023157"/>
    </source>
</evidence>
<feature type="compositionally biased region" description="Basic and acidic residues" evidence="8">
    <location>
        <begin position="619"/>
        <end position="629"/>
    </location>
</feature>
<evidence type="ECO:0000256" key="6">
    <source>
        <dbReference type="RuleBase" id="RU003654"/>
    </source>
</evidence>
<dbReference type="InterPro" id="IPR001211">
    <property type="entry name" value="PLA2"/>
</dbReference>
<evidence type="ECO:0000259" key="9">
    <source>
        <dbReference type="SMART" id="SM00085"/>
    </source>
</evidence>
<sequence>MEVLRVGKHLTCLEQVVRFHRGAHHLYPTLTFSYQVHSVSFPPINVIYQSSDLAVVRPIRRQTNQTSDLSENEATLRNRDHIVGRRSVVHLYNMVLCATGCNPLAYKGYGCYCGFLGSGNPTDPIDNCCKMHDWCYNYANCPMFLEYFVPYVWTCYKRRPLCERKEKSEFGVKNEQKATLDPLEEEKDIPEDNELIKKKDDDLKNRNDSALAKILSKNGKFRRFFRRLQEKWIRWAGFQIEIDHTASNIRKERELKTYGVPGYDEIACIEVEVPDIMSTEVDRIRTTCRECISHPPDLPNRDQVKMKLMAADRYFGADGSSNSDVLERKVDHHEEDGSMVQPTWRFILERPLVEQYVLMNNYIRRTSILYEQQDRSQRKKLIEERVAENDSKYEDFTMKHQTETKRLLRSMHRPKLADTAVQTTMRLEDDTTNAASEFSFYPNSDHSTTTQYSTQTSHESFMPRNDSNYLDDIGKPAQVNWWESKNTPRTSVIYPTSGDSAAKPNSRSGSEGPSTPFQFPTHKSRGGIAAKLRKASETPKKIVKKSKKVTFASVIRPSQKPVKKPAMYVIQLGIGTEHSSGVNSPTKTYVQPLIVRKSLFEKLQQNIPNAGTEMANWKHPGDNQPKDKSYQASRISSVDETEQSTSSEAIKLKPSPAGFFGAGAVTENLAFYGEGSDNKASSVEQLKKYFEATQDADTADHRRSPTDRNRPSPPPLVSDRNNAQSGFGAELPLISGPHRDKDSMTTQQKHESDALNPKAGIKSRHENKTKSSPPTSRFKVDASNREANNKTSNASVIMQSRVFSLNSMFTTSDNLTNFNPPNSAKKAQALLTESNSHREAGKTAHEKIIKPTTSSFAQEQGQRKKTKMVKAEPASIKHERPVKTSLSPLKTLFAESLQKPQEVGLLTRTERLRIKSHRFDGSCDSKKPTKLKTEISSAKSSAADNYLAQIGKLSESKRSTESDSYRKWLTGNVPSTVGKSSSTMKKWLDSENSSNISKIEKISSPVQSTPVKTPTRNSVLNDDESLVSEEDLHTYQQDVSFI</sequence>
<dbReference type="Pfam" id="PF00068">
    <property type="entry name" value="Phospholip_A2_1"/>
    <property type="match status" value="1"/>
</dbReference>
<dbReference type="InterPro" id="IPR016090">
    <property type="entry name" value="PLA2-like_dom"/>
</dbReference>
<dbReference type="OrthoDB" id="5841574at2759"/>
<evidence type="ECO:0000256" key="5">
    <source>
        <dbReference type="PIRSR" id="PIRSR601211-3"/>
    </source>
</evidence>
<evidence type="ECO:0000256" key="7">
    <source>
        <dbReference type="RuleBase" id="RU361236"/>
    </source>
</evidence>
<feature type="compositionally biased region" description="Basic and acidic residues" evidence="8">
    <location>
        <begin position="737"/>
        <end position="753"/>
    </location>
</feature>
<feature type="compositionally biased region" description="Polar residues" evidence="8">
    <location>
        <begin position="630"/>
        <end position="648"/>
    </location>
</feature>
<dbReference type="GO" id="GO:0005576">
    <property type="term" value="C:extracellular region"/>
    <property type="evidence" value="ECO:0007669"/>
    <property type="project" value="UniProtKB-SubCell"/>
</dbReference>
<dbReference type="InterPro" id="IPR036444">
    <property type="entry name" value="PLipase_A2_dom_sf"/>
</dbReference>
<accession>A0A6H5GDQ1</accession>
<evidence type="ECO:0000256" key="4">
    <source>
        <dbReference type="PIRSR" id="PIRSR601211-2"/>
    </source>
</evidence>
<feature type="binding site" evidence="4">
    <location>
        <position position="133"/>
    </location>
    <ligand>
        <name>Ca(2+)</name>
        <dbReference type="ChEBI" id="CHEBI:29108"/>
    </ligand>
</feature>
<comment type="subcellular location">
    <subcellularLocation>
        <location evidence="1 7">Secreted</location>
    </subcellularLocation>
</comment>
<dbReference type="CDD" id="cd00125">
    <property type="entry name" value="PLA2c"/>
    <property type="match status" value="1"/>
</dbReference>